<evidence type="ECO:0000256" key="3">
    <source>
        <dbReference type="ARBA" id="ARBA00022794"/>
    </source>
</evidence>
<name>A0A7S2H666_9STRA</name>
<keyword evidence="3" id="KW-0970">Cilium biogenesis/degradation</keyword>
<evidence type="ECO:0000256" key="8">
    <source>
        <dbReference type="ARBA" id="ARBA00037822"/>
    </source>
</evidence>
<evidence type="ECO:0000256" key="10">
    <source>
        <dbReference type="ARBA" id="ARBA00041080"/>
    </source>
</evidence>
<protein>
    <recommendedName>
        <fullName evidence="10">Radial spoke head protein 9 homolog</fullName>
    </recommendedName>
</protein>
<comment type="subcellular location">
    <subcellularLocation>
        <location evidence="8">Cell projection</location>
        <location evidence="8">Kinocilium</location>
    </subcellularLocation>
    <subcellularLocation>
        <location evidence="1">Cytoplasm</location>
        <location evidence="1">Cytoskeleton</location>
        <location evidence="1">Flagellum axoneme</location>
    </subcellularLocation>
</comment>
<keyword evidence="6" id="KW-0206">Cytoskeleton</keyword>
<feature type="compositionally biased region" description="Acidic residues" evidence="11">
    <location>
        <begin position="117"/>
        <end position="131"/>
    </location>
</feature>
<evidence type="ECO:0000256" key="7">
    <source>
        <dbReference type="ARBA" id="ARBA00023273"/>
    </source>
</evidence>
<evidence type="ECO:0000256" key="4">
    <source>
        <dbReference type="ARBA" id="ARBA00022846"/>
    </source>
</evidence>
<evidence type="ECO:0000256" key="1">
    <source>
        <dbReference type="ARBA" id="ARBA00004611"/>
    </source>
</evidence>
<dbReference type="Pfam" id="PF04712">
    <property type="entry name" value="Radial_spoke"/>
    <property type="match status" value="1"/>
</dbReference>
<reference evidence="12" key="1">
    <citation type="submission" date="2021-01" db="EMBL/GenBank/DDBJ databases">
        <authorList>
            <person name="Corre E."/>
            <person name="Pelletier E."/>
            <person name="Niang G."/>
            <person name="Scheremetjew M."/>
            <person name="Finn R."/>
            <person name="Kale V."/>
            <person name="Holt S."/>
            <person name="Cochrane G."/>
            <person name="Meng A."/>
            <person name="Brown T."/>
            <person name="Cohen L."/>
        </authorList>
    </citation>
    <scope>NUCLEOTIDE SEQUENCE</scope>
    <source>
        <strain evidence="12">CCMP1381</strain>
    </source>
</reference>
<comment type="similarity">
    <text evidence="9">Belongs to the flagellar radial spoke RSP9 family.</text>
</comment>
<organism evidence="12">
    <name type="scientific">Octactis speculum</name>
    <dbReference type="NCBI Taxonomy" id="3111310"/>
    <lineage>
        <taxon>Eukaryota</taxon>
        <taxon>Sar</taxon>
        <taxon>Stramenopiles</taxon>
        <taxon>Ochrophyta</taxon>
        <taxon>Dictyochophyceae</taxon>
        <taxon>Dictyochales</taxon>
        <taxon>Dictyochaceae</taxon>
        <taxon>Octactis</taxon>
    </lineage>
</organism>
<evidence type="ECO:0000256" key="6">
    <source>
        <dbReference type="ARBA" id="ARBA00023212"/>
    </source>
</evidence>
<gene>
    <name evidence="12" type="ORF">DSPE1174_LOCUS29999</name>
</gene>
<accession>A0A7S2H666</accession>
<dbReference type="GO" id="GO:0060294">
    <property type="term" value="P:cilium movement involved in cell motility"/>
    <property type="evidence" value="ECO:0007669"/>
    <property type="project" value="InterPro"/>
</dbReference>
<dbReference type="InterPro" id="IPR055316">
    <property type="entry name" value="RSP9"/>
</dbReference>
<sequence length="284" mass="32090">MDLNSLRNLGPTGYTLSIEERAALQIAMLAVQRKENLGRLQFWGKITGESNDYLIAYAIEPTYSFPIKKFYYCTASNGYSLVQMPSLTEEWEGLAKTWRMLPFRGDPSFCPGGNAEDKDEEAEPEFDDEGNPIEVPNKEVFSEHHRLTYTVRTIDTDASVLPRGAFIVDAAHTVRKNKSFEGLSYDAAASLSNYYHFRDPKSICASANLNKPGIVRPSEFLDPISEDEPKGVWSLCRDASHTMVLLRSFYWPGYFFYHCIETSEYGGVYFGDGIANEDIAFMLP</sequence>
<evidence type="ECO:0000256" key="11">
    <source>
        <dbReference type="SAM" id="MobiDB-lite"/>
    </source>
</evidence>
<evidence type="ECO:0000256" key="9">
    <source>
        <dbReference type="ARBA" id="ARBA00038319"/>
    </source>
</evidence>
<feature type="region of interest" description="Disordered" evidence="11">
    <location>
        <begin position="110"/>
        <end position="132"/>
    </location>
</feature>
<dbReference type="GO" id="GO:0035082">
    <property type="term" value="P:axoneme assembly"/>
    <property type="evidence" value="ECO:0007669"/>
    <property type="project" value="InterPro"/>
</dbReference>
<keyword evidence="2" id="KW-0963">Cytoplasm</keyword>
<dbReference type="PANTHER" id="PTHR22069:SF0">
    <property type="entry name" value="RADIAL SPOKE HEAD PROTEIN 9 HOMOLOG"/>
    <property type="match status" value="1"/>
</dbReference>
<proteinExistence type="inferred from homology"/>
<dbReference type="GO" id="GO:0001534">
    <property type="term" value="C:radial spoke"/>
    <property type="evidence" value="ECO:0007669"/>
    <property type="project" value="InterPro"/>
</dbReference>
<keyword evidence="4" id="KW-0282">Flagellum</keyword>
<dbReference type="GO" id="GO:0044458">
    <property type="term" value="P:motile cilium assembly"/>
    <property type="evidence" value="ECO:0007669"/>
    <property type="project" value="TreeGrafter"/>
</dbReference>
<dbReference type="AlphaFoldDB" id="A0A7S2H666"/>
<evidence type="ECO:0000313" key="12">
    <source>
        <dbReference type="EMBL" id="CAD9481593.1"/>
    </source>
</evidence>
<keyword evidence="5" id="KW-0969">Cilium</keyword>
<dbReference type="PANTHER" id="PTHR22069">
    <property type="entry name" value="MITOCHONDRIAL RIBOSOMAL PROTEIN S18"/>
    <property type="match status" value="1"/>
</dbReference>
<keyword evidence="7" id="KW-0966">Cell projection</keyword>
<dbReference type="InterPro" id="IPR006802">
    <property type="entry name" value="Radial_spoke"/>
</dbReference>
<evidence type="ECO:0000256" key="2">
    <source>
        <dbReference type="ARBA" id="ARBA00022490"/>
    </source>
</evidence>
<evidence type="ECO:0000256" key="5">
    <source>
        <dbReference type="ARBA" id="ARBA00023069"/>
    </source>
</evidence>
<dbReference type="EMBL" id="HBGS01057495">
    <property type="protein sequence ID" value="CAD9481593.1"/>
    <property type="molecule type" value="Transcribed_RNA"/>
</dbReference>